<dbReference type="RefSeq" id="WP_065335168.1">
    <property type="nucleotide sequence ID" value="NZ_CP010647.1"/>
</dbReference>
<dbReference type="EMBL" id="CP010775">
    <property type="protein sequence ID" value="ATG46073.1"/>
    <property type="molecule type" value="Genomic_DNA"/>
</dbReference>
<dbReference type="Proteomes" id="UP000218606">
    <property type="component" value="Plasmid pP13_h"/>
</dbReference>
<proteinExistence type="predicted"/>
<keyword evidence="3" id="KW-0614">Plasmid</keyword>
<geneLocation type="plasmid" evidence="3">
    <name>pP13_h</name>
</geneLocation>
<sequence>MKNSWLIHTFLSALVASLPGLVVAQIGDADSWSVQKCQLYQSAVNDALGILGTSGIRAELLEQNQQFIDAGCIEPGNICPRSKDELKLANLLTIMTMNEGMASTFVPFNCP</sequence>
<protein>
    <submittedName>
        <fullName evidence="3">Uncharacterized protein</fullName>
    </submittedName>
</protein>
<geneLocation type="plasmid" evidence="4">
    <name>pp13_h</name>
</geneLocation>
<reference evidence="2 5" key="4">
    <citation type="journal article" date="2018" name="Environ. Microbiol. Rep.">
        <title>Phylogenetic distribution of roseobacticides in the Roseobacter group and their effect on microalgae.</title>
        <authorList>
            <person name="Sonnenschein E.C."/>
            <person name="Phippen C.B."/>
            <person name="Bentzon-Tilia M."/>
            <person name="Rasmussen S.A."/>
            <person name="Nielsen K.F."/>
            <person name="Gram L."/>
        </authorList>
    </citation>
    <scope>NUCLEOTIDE SEQUENCE [LARGE SCALE GENOMIC DNA]</scope>
    <source>
        <strain evidence="2 5">P36</strain>
        <plasmid evidence="2 5">pP36_d</plasmid>
    </source>
</reference>
<reference evidence="3 5" key="2">
    <citation type="journal article" date="2017" name="Genome Biol. Evol.">
        <title>Trajectories and Drivers of Genome Evolution in Surface-Associated Marine Phaeobacter.</title>
        <authorList>
            <person name="Freese H.M."/>
            <person name="Sikorski J."/>
            <person name="Bunk B."/>
            <person name="Scheuner C."/>
            <person name="Meier-Kolthoff J.P."/>
            <person name="Sproer C."/>
            <person name="Gram L."/>
            <person name="Overmann J."/>
        </authorList>
    </citation>
    <scope>NUCLEOTIDE SEQUENCE</scope>
    <source>
        <strain evidence="3">P13</strain>
        <strain evidence="2 5">P36</strain>
        <plasmid evidence="4">pp13_h</plasmid>
        <plasmid evidence="3">pP13_h</plasmid>
        <plasmid evidence="2 5">pP36_d</plasmid>
    </source>
</reference>
<keyword evidence="1" id="KW-0732">Signal</keyword>
<reference evidence="4 5" key="1">
    <citation type="journal article" date="2017" name="Front. Microbiol.">
        <title>Phaeobacter piscinae sp. nov., a species of the Roseobacter group and potential aquaculture probiont.</title>
        <authorList>
            <person name="Sonnenschein E.C."/>
            <person name="Phippen C.B.W."/>
            <person name="Nielsen K.F."/>
            <person name="Mateiu R.V."/>
            <person name="Melchiorsen J."/>
            <person name="Gram L."/>
            <person name="Overmann J."/>
            <person name="Freese H.M."/>
        </authorList>
    </citation>
    <scope>NUCLEOTIDE SEQUENCE [LARGE SCALE GENOMIC DNA]</scope>
    <source>
        <strain evidence="3 4">P13</strain>
        <strain evidence="2 5">P36</strain>
        <plasmid evidence="3">pP13_h</plasmid>
        <plasmid evidence="4">pp13_h</plasmid>
        <plasmid evidence="2 5">pP36_d</plasmid>
    </source>
</reference>
<evidence type="ECO:0000256" key="1">
    <source>
        <dbReference type="SAM" id="SignalP"/>
    </source>
</evidence>
<reference evidence="2 5" key="3">
    <citation type="journal article" date="2017" name="Int. J. Syst. Evol. Microbiol.">
        <title>Adaptation of Surface-Associated Bacteria to the Open Ocean: A Genomically Distinct Subpopulation of Phaeobacter gallaeciensis Colonizes Pacific Mesozooplankton.</title>
        <authorList>
            <person name="Freese H.M."/>
            <person name="Methner A."/>
            <person name="Overmann J."/>
        </authorList>
    </citation>
    <scope>NUCLEOTIDE SEQUENCE [LARGE SCALE GENOMIC DNA]</scope>
    <source>
        <strain evidence="2 5">P36</strain>
        <plasmid evidence="2 5">pP36_d</plasmid>
    </source>
</reference>
<reference evidence="3" key="5">
    <citation type="journal article" date="2023" name="ChemBioChem">
        <title>Acyltransferase Domain Exchange between Two Independent Type I Polyketide Synthases in the Same Producer Strain of Macrolide Antibiotics.</title>
        <authorList>
            <person name="Kudo F."/>
            <person name="Kishikawa K."/>
            <person name="Tsuboi K."/>
            <person name="Kido T."/>
            <person name="Usui T."/>
            <person name="Hashimoto J."/>
            <person name="Shin-Ya K."/>
            <person name="Miyanaga A."/>
            <person name="Eguchi T."/>
        </authorList>
    </citation>
    <scope>NUCLEOTIDE SEQUENCE</scope>
    <source>
        <strain evidence="3">P13</strain>
        <plasmid evidence="3">pP13_h</plasmid>
        <plasmid evidence="4">pp13_h</plasmid>
    </source>
</reference>
<name>A0AAN1GW48_9RHOB</name>
<dbReference type="Proteomes" id="UP000218891">
    <property type="component" value="Plasmid pP36_d"/>
</dbReference>
<evidence type="ECO:0000313" key="4">
    <source>
        <dbReference type="Proteomes" id="UP000218606"/>
    </source>
</evidence>
<organism evidence="3 4">
    <name type="scientific">Phaeobacter piscinae</name>
    <dbReference type="NCBI Taxonomy" id="1580596"/>
    <lineage>
        <taxon>Bacteria</taxon>
        <taxon>Pseudomonadati</taxon>
        <taxon>Pseudomonadota</taxon>
        <taxon>Alphaproteobacteria</taxon>
        <taxon>Rhodobacterales</taxon>
        <taxon>Roseobacteraceae</taxon>
        <taxon>Phaeobacter</taxon>
    </lineage>
</organism>
<geneLocation type="plasmid" evidence="2 5">
    <name>pP36_d</name>
</geneLocation>
<gene>
    <name evidence="3" type="ORF">PhaeoP13_04191</name>
    <name evidence="2" type="ORF">PhaeoP36_03942</name>
</gene>
<keyword evidence="5" id="KW-1185">Reference proteome</keyword>
<evidence type="ECO:0000313" key="2">
    <source>
        <dbReference type="EMBL" id="ATG38018.1"/>
    </source>
</evidence>
<dbReference type="AlphaFoldDB" id="A0AAN1GW48"/>
<dbReference type="EMBL" id="CP010647">
    <property type="protein sequence ID" value="ATG38018.1"/>
    <property type="molecule type" value="Genomic_DNA"/>
</dbReference>
<feature type="chain" id="PRO_5043052728" evidence="1">
    <location>
        <begin position="25"/>
        <end position="111"/>
    </location>
</feature>
<feature type="signal peptide" evidence="1">
    <location>
        <begin position="1"/>
        <end position="24"/>
    </location>
</feature>
<evidence type="ECO:0000313" key="3">
    <source>
        <dbReference type="EMBL" id="ATG46073.1"/>
    </source>
</evidence>
<accession>A0AAN1GW48</accession>
<evidence type="ECO:0000313" key="5">
    <source>
        <dbReference type="Proteomes" id="UP000218891"/>
    </source>
</evidence>